<accession>A0AAV6GEE3</accession>
<dbReference type="Proteomes" id="UP000823561">
    <property type="component" value="Chromosome 13"/>
</dbReference>
<protein>
    <submittedName>
        <fullName evidence="1">Uncharacterized protein</fullName>
    </submittedName>
</protein>
<sequence length="157" mass="17852">MTLGVFPCESAAVWGCGSCSPLIPVLRIATESFSGTEHRTIQAYADPWPPLSFFINDFHPRLCQRYLLLYNKQFHWFLSDIFTGVCMTRKSFAAGCECMCISVCMSMRLEETETWDRDIRDRATLAGDLGKTSDTEQPWLETWDRDIRHRAAVAGGD</sequence>
<reference evidence="1" key="1">
    <citation type="submission" date="2020-10" db="EMBL/GenBank/DDBJ databases">
        <title>Chromosome-scale genome assembly of the Allis shad, Alosa alosa.</title>
        <authorList>
            <person name="Margot Z."/>
            <person name="Christophe K."/>
            <person name="Cabau C."/>
            <person name="Louis A."/>
            <person name="Berthelot C."/>
            <person name="Parey E."/>
            <person name="Roest Crollius H."/>
            <person name="Montfort J."/>
            <person name="Robinson-Rechavi M."/>
            <person name="Bucao C."/>
            <person name="Bouchez O."/>
            <person name="Gislard M."/>
            <person name="Lluch J."/>
            <person name="Milhes M."/>
            <person name="Lampietro C."/>
            <person name="Lopez Roques C."/>
            <person name="Donnadieu C."/>
            <person name="Braasch I."/>
            <person name="Desvignes T."/>
            <person name="Postlethwait J."/>
            <person name="Bobe J."/>
            <person name="Guiguen Y."/>
        </authorList>
    </citation>
    <scope>NUCLEOTIDE SEQUENCE</scope>
    <source>
        <strain evidence="1">M-15738</strain>
        <tissue evidence="1">Blood</tissue>
    </source>
</reference>
<evidence type="ECO:0000313" key="1">
    <source>
        <dbReference type="EMBL" id="KAG5271881.1"/>
    </source>
</evidence>
<feature type="non-terminal residue" evidence="1">
    <location>
        <position position="157"/>
    </location>
</feature>
<comment type="caution">
    <text evidence="1">The sequence shown here is derived from an EMBL/GenBank/DDBJ whole genome shotgun (WGS) entry which is preliminary data.</text>
</comment>
<name>A0AAV6GEE3_9TELE</name>
<dbReference type="AlphaFoldDB" id="A0AAV6GEE3"/>
<evidence type="ECO:0000313" key="2">
    <source>
        <dbReference type="Proteomes" id="UP000823561"/>
    </source>
</evidence>
<organism evidence="1 2">
    <name type="scientific">Alosa alosa</name>
    <name type="common">allis shad</name>
    <dbReference type="NCBI Taxonomy" id="278164"/>
    <lineage>
        <taxon>Eukaryota</taxon>
        <taxon>Metazoa</taxon>
        <taxon>Chordata</taxon>
        <taxon>Craniata</taxon>
        <taxon>Vertebrata</taxon>
        <taxon>Euteleostomi</taxon>
        <taxon>Actinopterygii</taxon>
        <taxon>Neopterygii</taxon>
        <taxon>Teleostei</taxon>
        <taxon>Clupei</taxon>
        <taxon>Clupeiformes</taxon>
        <taxon>Clupeoidei</taxon>
        <taxon>Clupeidae</taxon>
        <taxon>Alosa</taxon>
    </lineage>
</organism>
<proteinExistence type="predicted"/>
<gene>
    <name evidence="1" type="ORF">AALO_G00185170</name>
</gene>
<dbReference type="EMBL" id="JADWDJ010000013">
    <property type="protein sequence ID" value="KAG5271881.1"/>
    <property type="molecule type" value="Genomic_DNA"/>
</dbReference>
<keyword evidence="2" id="KW-1185">Reference proteome</keyword>